<evidence type="ECO:0000313" key="3">
    <source>
        <dbReference type="Proteomes" id="UP000054498"/>
    </source>
</evidence>
<dbReference type="RefSeq" id="XP_013890721.1">
    <property type="nucleotide sequence ID" value="XM_014035267.1"/>
</dbReference>
<name>A0A0D2LP02_9CHLO</name>
<dbReference type="GeneID" id="25734005"/>
<dbReference type="Proteomes" id="UP000054498">
    <property type="component" value="Unassembled WGS sequence"/>
</dbReference>
<dbReference type="AlphaFoldDB" id="A0A0D2LP02"/>
<evidence type="ECO:0000313" key="2">
    <source>
        <dbReference type="EMBL" id="KIY91701.1"/>
    </source>
</evidence>
<dbReference type="KEGG" id="mng:MNEG_16263"/>
<sequence length="108" mass="11265">MRKAVANVTANEGDSRDYTGYTEEVRVAAANIDAAFPNRTAFRDNNGAGRLTVTTATGDKDGDGDLDEVHVLGARSFSVWQVTGGAGGGVTLAYDSANDLEIRTAAPE</sequence>
<feature type="non-terminal residue" evidence="2">
    <location>
        <position position="108"/>
    </location>
</feature>
<gene>
    <name evidence="2" type="ORF">MNEG_16263</name>
</gene>
<proteinExistence type="predicted"/>
<accession>A0A0D2LP02</accession>
<protein>
    <submittedName>
        <fullName evidence="2">Alkaline phosphatase-like protein</fullName>
    </submittedName>
</protein>
<feature type="domain" description="Choice-of-anchor I" evidence="1">
    <location>
        <begin position="7"/>
        <end position="105"/>
    </location>
</feature>
<evidence type="ECO:0000259" key="1">
    <source>
        <dbReference type="Pfam" id="PF22494"/>
    </source>
</evidence>
<dbReference type="InterPro" id="IPR055188">
    <property type="entry name" value="Choice_anch_I"/>
</dbReference>
<dbReference type="OrthoDB" id="425936at2759"/>
<reference evidence="2 3" key="1">
    <citation type="journal article" date="2013" name="BMC Genomics">
        <title>Reconstruction of the lipid metabolism for the microalga Monoraphidium neglectum from its genome sequence reveals characteristics suitable for biofuel production.</title>
        <authorList>
            <person name="Bogen C."/>
            <person name="Al-Dilaimi A."/>
            <person name="Albersmeier A."/>
            <person name="Wichmann J."/>
            <person name="Grundmann M."/>
            <person name="Rupp O."/>
            <person name="Lauersen K.J."/>
            <person name="Blifernez-Klassen O."/>
            <person name="Kalinowski J."/>
            <person name="Goesmann A."/>
            <person name="Mussgnug J.H."/>
            <person name="Kruse O."/>
        </authorList>
    </citation>
    <scope>NUCLEOTIDE SEQUENCE [LARGE SCALE GENOMIC DNA]</scope>
    <source>
        <strain evidence="2 3">SAG 48.87</strain>
    </source>
</reference>
<dbReference type="Pfam" id="PF22494">
    <property type="entry name" value="choice_anch_I"/>
    <property type="match status" value="1"/>
</dbReference>
<dbReference type="EMBL" id="KK106386">
    <property type="protein sequence ID" value="KIY91701.1"/>
    <property type="molecule type" value="Genomic_DNA"/>
</dbReference>
<organism evidence="2 3">
    <name type="scientific">Monoraphidium neglectum</name>
    <dbReference type="NCBI Taxonomy" id="145388"/>
    <lineage>
        <taxon>Eukaryota</taxon>
        <taxon>Viridiplantae</taxon>
        <taxon>Chlorophyta</taxon>
        <taxon>core chlorophytes</taxon>
        <taxon>Chlorophyceae</taxon>
        <taxon>CS clade</taxon>
        <taxon>Sphaeropleales</taxon>
        <taxon>Selenastraceae</taxon>
        <taxon>Monoraphidium</taxon>
    </lineage>
</organism>
<keyword evidence="3" id="KW-1185">Reference proteome</keyword>